<evidence type="ECO:0000313" key="2">
    <source>
        <dbReference type="Proteomes" id="UP000006002"/>
    </source>
</evidence>
<reference evidence="1 2" key="1">
    <citation type="submission" date="2007-03" db="EMBL/GenBank/DDBJ databases">
        <authorList>
            <person name="Fulton L."/>
            <person name="Clifton S."/>
            <person name="Fulton B."/>
            <person name="Xu J."/>
            <person name="Minx P."/>
            <person name="Pepin K.H."/>
            <person name="Johnson M."/>
            <person name="Thiruvilangam P."/>
            <person name="Bhonagiri V."/>
            <person name="Nash W.E."/>
            <person name="Mardis E.R."/>
            <person name="Wilson R.K."/>
        </authorList>
    </citation>
    <scope>NUCLEOTIDE SEQUENCE [LARGE SCALE GENOMIC DNA]</scope>
    <source>
        <strain evidence="1 2">ATCC 29174</strain>
    </source>
</reference>
<dbReference type="Proteomes" id="UP000006002">
    <property type="component" value="Unassembled WGS sequence"/>
</dbReference>
<accession>A5ZQ77</accession>
<organism evidence="1 2">
    <name type="scientific">Blautia obeum ATCC 29174</name>
    <dbReference type="NCBI Taxonomy" id="411459"/>
    <lineage>
        <taxon>Bacteria</taxon>
        <taxon>Bacillati</taxon>
        <taxon>Bacillota</taxon>
        <taxon>Clostridia</taxon>
        <taxon>Lachnospirales</taxon>
        <taxon>Lachnospiraceae</taxon>
        <taxon>Blautia</taxon>
    </lineage>
</organism>
<gene>
    <name evidence="1" type="ORF">RUMOBE_01147</name>
</gene>
<reference evidence="1 2" key="2">
    <citation type="submission" date="2007-04" db="EMBL/GenBank/DDBJ databases">
        <title>Draft genome sequence of Ruminococcus obeum (ATCC 29174).</title>
        <authorList>
            <person name="Sudarsanam P."/>
            <person name="Ley R."/>
            <person name="Guruge J."/>
            <person name="Turnbaugh P.J."/>
            <person name="Mahowald M."/>
            <person name="Liep D."/>
            <person name="Gordon J."/>
        </authorList>
    </citation>
    <scope>NUCLEOTIDE SEQUENCE [LARGE SCALE GENOMIC DNA]</scope>
    <source>
        <strain evidence="1 2">ATCC 29174</strain>
    </source>
</reference>
<proteinExistence type="predicted"/>
<name>A5ZQ77_9FIRM</name>
<comment type="caution">
    <text evidence="1">The sequence shown here is derived from an EMBL/GenBank/DDBJ whole genome shotgun (WGS) entry which is preliminary data.</text>
</comment>
<sequence>MEKAGFFMNKCIRFYLVRHSISKQSLSYICRFR</sequence>
<dbReference type="EMBL" id="AAVO02000003">
    <property type="protein sequence ID" value="EDM88241.1"/>
    <property type="molecule type" value="Genomic_DNA"/>
</dbReference>
<protein>
    <submittedName>
        <fullName evidence="1">Uncharacterized protein</fullName>
    </submittedName>
</protein>
<evidence type="ECO:0000313" key="1">
    <source>
        <dbReference type="EMBL" id="EDM88241.1"/>
    </source>
</evidence>
<dbReference type="HOGENOM" id="CLU_3380784_0_0_9"/>
<dbReference type="AlphaFoldDB" id="A5ZQ77"/>